<feature type="transmembrane region" description="Helical" evidence="6">
    <location>
        <begin position="92"/>
        <end position="115"/>
    </location>
</feature>
<evidence type="ECO:0000313" key="9">
    <source>
        <dbReference type="EMBL" id="QSE97345.1"/>
    </source>
</evidence>
<dbReference type="AlphaFoldDB" id="A0A975A0M3"/>
<evidence type="ECO:0000313" key="10">
    <source>
        <dbReference type="Proteomes" id="UP000662783"/>
    </source>
</evidence>
<feature type="transmembrane region" description="Helical" evidence="6">
    <location>
        <begin position="758"/>
        <end position="786"/>
    </location>
</feature>
<evidence type="ECO:0000256" key="6">
    <source>
        <dbReference type="SAM" id="Phobius"/>
    </source>
</evidence>
<gene>
    <name evidence="9" type="ORF">JR347_17445</name>
</gene>
<evidence type="ECO:0000259" key="8">
    <source>
        <dbReference type="Pfam" id="PF12704"/>
    </source>
</evidence>
<keyword evidence="3 6" id="KW-0812">Transmembrane</keyword>
<feature type="domain" description="MacB-like periplasmic core" evidence="8">
    <location>
        <begin position="94"/>
        <end position="318"/>
    </location>
</feature>
<accession>A0A975A0M3</accession>
<feature type="domain" description="MacB-like periplasmic core" evidence="8">
    <location>
        <begin position="521"/>
        <end position="720"/>
    </location>
</feature>
<name>A0A975A0M3_9BACT</name>
<keyword evidence="5 6" id="KW-0472">Membrane</keyword>
<protein>
    <submittedName>
        <fullName evidence="9">ABC transporter permease</fullName>
    </submittedName>
</protein>
<keyword evidence="10" id="KW-1185">Reference proteome</keyword>
<feature type="domain" description="ABC3 transporter permease C-terminal" evidence="7">
    <location>
        <begin position="377"/>
        <end position="489"/>
    </location>
</feature>
<keyword evidence="4 6" id="KW-1133">Transmembrane helix</keyword>
<evidence type="ECO:0000256" key="4">
    <source>
        <dbReference type="ARBA" id="ARBA00022989"/>
    </source>
</evidence>
<evidence type="ECO:0000256" key="2">
    <source>
        <dbReference type="ARBA" id="ARBA00022475"/>
    </source>
</evidence>
<keyword evidence="2" id="KW-1003">Cell membrane</keyword>
<proteinExistence type="predicted"/>
<dbReference type="Pfam" id="PF02687">
    <property type="entry name" value="FtsX"/>
    <property type="match status" value="2"/>
</dbReference>
<dbReference type="RefSeq" id="WP_205721856.1">
    <property type="nucleotide sequence ID" value="NZ_CP070608.1"/>
</dbReference>
<evidence type="ECO:0000259" key="7">
    <source>
        <dbReference type="Pfam" id="PF02687"/>
    </source>
</evidence>
<dbReference type="KEGG" id="fuv:JR347_17445"/>
<feature type="transmembrane region" description="Helical" evidence="6">
    <location>
        <begin position="464"/>
        <end position="489"/>
    </location>
</feature>
<feature type="transmembrane region" description="Helical" evidence="6">
    <location>
        <begin position="371"/>
        <end position="397"/>
    </location>
</feature>
<dbReference type="InterPro" id="IPR025857">
    <property type="entry name" value="MacB_PCD"/>
</dbReference>
<dbReference type="InterPro" id="IPR003838">
    <property type="entry name" value="ABC3_permease_C"/>
</dbReference>
<dbReference type="Proteomes" id="UP000662783">
    <property type="component" value="Chromosome"/>
</dbReference>
<dbReference type="GO" id="GO:0022857">
    <property type="term" value="F:transmembrane transporter activity"/>
    <property type="evidence" value="ECO:0007669"/>
    <property type="project" value="TreeGrafter"/>
</dbReference>
<evidence type="ECO:0000256" key="5">
    <source>
        <dbReference type="ARBA" id="ARBA00023136"/>
    </source>
</evidence>
<dbReference type="InterPro" id="IPR050250">
    <property type="entry name" value="Macrolide_Exporter_MacB"/>
</dbReference>
<feature type="transmembrane region" description="Helical" evidence="6">
    <location>
        <begin position="848"/>
        <end position="868"/>
    </location>
</feature>
<organism evidence="9 10">
    <name type="scientific">Fulvivirga lutea</name>
    <dbReference type="NCBI Taxonomy" id="2810512"/>
    <lineage>
        <taxon>Bacteria</taxon>
        <taxon>Pseudomonadati</taxon>
        <taxon>Bacteroidota</taxon>
        <taxon>Cytophagia</taxon>
        <taxon>Cytophagales</taxon>
        <taxon>Fulvivirgaceae</taxon>
        <taxon>Fulvivirga</taxon>
    </lineage>
</organism>
<feature type="domain" description="ABC3 transporter permease C-terminal" evidence="7">
    <location>
        <begin position="765"/>
        <end position="878"/>
    </location>
</feature>
<dbReference type="GO" id="GO:0005886">
    <property type="term" value="C:plasma membrane"/>
    <property type="evidence" value="ECO:0007669"/>
    <property type="project" value="UniProtKB-SubCell"/>
</dbReference>
<feature type="transmembrane region" description="Helical" evidence="6">
    <location>
        <begin position="418"/>
        <end position="444"/>
    </location>
</feature>
<dbReference type="NCBIfam" id="NF038404">
    <property type="entry name" value="perm_prefix_2"/>
    <property type="match status" value="1"/>
</dbReference>
<evidence type="ECO:0000256" key="3">
    <source>
        <dbReference type="ARBA" id="ARBA00022692"/>
    </source>
</evidence>
<sequence>MHQPPKFIQSLLAKICPEYLWEGIAGDLEEQFYYDIEELGYKRAKQNYFWNAVKFIRPEILLRNKFKLKINNTIMITNYIKIAGRHMARRKLFTFINAFGLSIGLAFALLIYLYIQDEHSFDKFHANAERIYRVEEYAYRAWDPDPENPYIQSPWLQTPFAPTVKEELAEVEFAARFDTGEEYVVKSGKKIFTEPITFTDPDFFKMFSFPIVSGNQNEFLKEKHHAIITEAMAKKYFNDVDPLGATLLIDIDGEKEFEVVGVMQNPPANSSLYFDILVNQTHRFNYERSLANWSSFNTPTFVQLRKGADYAQFFDNLQGIRDKYMSERLARSKERYSIPDDVTQFEYHTTRLDNIHLNNNMYWHKVSDPQYSYILGALALLITIIAAINYISLALTTSTLRSTEVGVRKSIGASKNQLISQFAVESVVLVFVSLILGVLLMYLFLPTFNDFTGKAIELNFLNLLEIAGFAVLISLAIGLLAGAYPAFFLSSFSPTRVLKGGASTKVRAGIARPLVLLQFTLSTTLIISAFVMYQQMKYITTKDLGFKKDQVLVVPIQLGWTEEANLAVERVRNNLQNEPDIVSVAGTTSSFNRGWSRYGYEINGENKKAYVWAVDPSYINAMGIELLEGRNFSASIPSDTTALIVNEALVKDMGWDTPLDEYLNWREDTASLGYKVIGVVKDYHFRSLESEIEPMFLSMDKYEIGYYTTLLIKLKAGSLPGALDKVEEAFNESIPDKPFEYTFLDEDIQSQYASFERWMNIMGLATIFALLISGLGLFGLAGINVVNRMKEIGIRKVFGAPVSSIFILVNKQFVLMALIAFIIAAPLASYLMNNWWLGDFQFKIEMGWPIYVVSFLIGLTVALLTVTYHGIRAARLNPTSTLRYE</sequence>
<dbReference type="Pfam" id="PF12704">
    <property type="entry name" value="MacB_PCD"/>
    <property type="match status" value="2"/>
</dbReference>
<reference evidence="9" key="1">
    <citation type="submission" date="2021-02" db="EMBL/GenBank/DDBJ databases">
        <title>Fulvivirga sp. S481 isolated from sea water.</title>
        <authorList>
            <person name="Bae S.S."/>
            <person name="Baek K."/>
        </authorList>
    </citation>
    <scope>NUCLEOTIDE SEQUENCE</scope>
    <source>
        <strain evidence="9">S481</strain>
    </source>
</reference>
<feature type="transmembrane region" description="Helical" evidence="6">
    <location>
        <begin position="510"/>
        <end position="533"/>
    </location>
</feature>
<dbReference type="PANTHER" id="PTHR30572:SF18">
    <property type="entry name" value="ABC-TYPE MACROLIDE FAMILY EXPORT SYSTEM PERMEASE COMPONENT 2"/>
    <property type="match status" value="1"/>
</dbReference>
<evidence type="ECO:0000256" key="1">
    <source>
        <dbReference type="ARBA" id="ARBA00004651"/>
    </source>
</evidence>
<dbReference type="InterPro" id="IPR047699">
    <property type="entry name" value="Permease_put_prefix"/>
</dbReference>
<dbReference type="PANTHER" id="PTHR30572">
    <property type="entry name" value="MEMBRANE COMPONENT OF TRANSPORTER-RELATED"/>
    <property type="match status" value="1"/>
</dbReference>
<comment type="subcellular location">
    <subcellularLocation>
        <location evidence="1">Cell membrane</location>
        <topology evidence="1">Multi-pass membrane protein</topology>
    </subcellularLocation>
</comment>
<feature type="transmembrane region" description="Helical" evidence="6">
    <location>
        <begin position="813"/>
        <end position="836"/>
    </location>
</feature>
<dbReference type="EMBL" id="CP070608">
    <property type="protein sequence ID" value="QSE97345.1"/>
    <property type="molecule type" value="Genomic_DNA"/>
</dbReference>